<evidence type="ECO:0000313" key="1">
    <source>
        <dbReference type="EMBL" id="QMS39815.1"/>
    </source>
</evidence>
<dbReference type="AlphaFoldDB" id="A0A7D7KF73"/>
<name>A0A7D7KF73_ECOLX</name>
<evidence type="ECO:0000313" key="2">
    <source>
        <dbReference type="Proteomes" id="UP000514533"/>
    </source>
</evidence>
<sequence length="133" mass="14855">MFYSKSANGFFDSLSALPDDSLEISDEKYAEMIEGIEAGKVLSSDHEGYPVLSDLKLTKEQQISEVMIVKNGKIADAMSEISVWQTELQLGIISDNDKVSLINWLLYIKELQAVDTSTSPDVIWPMPPIVQDR</sequence>
<dbReference type="RefSeq" id="WP_113415499.1">
    <property type="nucleotide sequence ID" value="NZ_BGHK01000030.1"/>
</dbReference>
<protein>
    <submittedName>
        <fullName evidence="1">Tail fiber assembly protein</fullName>
    </submittedName>
</protein>
<dbReference type="EMBL" id="CP055981">
    <property type="protein sequence ID" value="QMS39815.1"/>
    <property type="molecule type" value="Genomic_DNA"/>
</dbReference>
<dbReference type="Pfam" id="PF02413">
    <property type="entry name" value="Caudo_TAP"/>
    <property type="match status" value="1"/>
</dbReference>
<gene>
    <name evidence="1" type="ORF">HVV39_18245</name>
</gene>
<reference evidence="1 2" key="1">
    <citation type="submission" date="2020-06" db="EMBL/GenBank/DDBJ databases">
        <title>REHAB project genomes.</title>
        <authorList>
            <person name="Shaw L.P."/>
        </authorList>
    </citation>
    <scope>NUCLEOTIDE SEQUENCE [LARGE SCALE GENOMIC DNA]</scope>
    <source>
        <strain evidence="1 2">RHB01-C20</strain>
    </source>
</reference>
<dbReference type="InterPro" id="IPR003458">
    <property type="entry name" value="Phage_T4_Gp38_tail_assem"/>
</dbReference>
<proteinExistence type="predicted"/>
<dbReference type="Proteomes" id="UP000514533">
    <property type="component" value="Chromosome"/>
</dbReference>
<accession>A0A7D7KF73</accession>
<organism evidence="1 2">
    <name type="scientific">Escherichia coli</name>
    <dbReference type="NCBI Taxonomy" id="562"/>
    <lineage>
        <taxon>Bacteria</taxon>
        <taxon>Pseudomonadati</taxon>
        <taxon>Pseudomonadota</taxon>
        <taxon>Gammaproteobacteria</taxon>
        <taxon>Enterobacterales</taxon>
        <taxon>Enterobacteriaceae</taxon>
        <taxon>Escherichia</taxon>
    </lineage>
</organism>